<evidence type="ECO:0000256" key="1">
    <source>
        <dbReference type="ARBA" id="ARBA00022729"/>
    </source>
</evidence>
<dbReference type="SUPFAM" id="SSF56925">
    <property type="entry name" value="OMPA-like"/>
    <property type="match status" value="1"/>
</dbReference>
<evidence type="ECO:0000313" key="3">
    <source>
        <dbReference type="EMBL" id="EIQ50776.1"/>
    </source>
</evidence>
<reference evidence="3 4" key="1">
    <citation type="submission" date="2012-03" db="EMBL/GenBank/DDBJ databases">
        <authorList>
            <person name="Rasko D."/>
            <person name="Redman J."/>
            <person name="Daugherty S.C."/>
            <person name="Tallon L."/>
            <person name="Sadzewicz L."/>
            <person name="Jones K."/>
            <person name="Santana-Cruz I."/>
            <person name="Liu X."/>
        </authorList>
    </citation>
    <scope>NUCLEOTIDE SEQUENCE [LARGE SCALE GENOMIC DNA]</scope>
    <source>
        <strain evidence="3 4">4444-74</strain>
    </source>
</reference>
<dbReference type="InterPro" id="IPR011250">
    <property type="entry name" value="OMP/PagP_B-barrel"/>
</dbReference>
<proteinExistence type="predicted"/>
<feature type="non-terminal residue" evidence="3">
    <location>
        <position position="1"/>
    </location>
</feature>
<gene>
    <name evidence="3" type="primary">tia</name>
    <name evidence="3" type="ORF">SB444474_5462</name>
</gene>
<dbReference type="Proteomes" id="UP000004199">
    <property type="component" value="Unassembled WGS sequence"/>
</dbReference>
<organism evidence="3 4">
    <name type="scientific">Shigella boydii 4444-74</name>
    <dbReference type="NCBI Taxonomy" id="766140"/>
    <lineage>
        <taxon>Bacteria</taxon>
        <taxon>Pseudomonadati</taxon>
        <taxon>Pseudomonadota</taxon>
        <taxon>Gammaproteobacteria</taxon>
        <taxon>Enterobacterales</taxon>
        <taxon>Enterobacteriaceae</taxon>
        <taxon>Shigella</taxon>
    </lineage>
</organism>
<dbReference type="EMBL" id="AKNB01000073">
    <property type="protein sequence ID" value="EIQ50776.1"/>
    <property type="molecule type" value="Genomic_DNA"/>
</dbReference>
<dbReference type="Gene3D" id="2.40.160.20">
    <property type="match status" value="1"/>
</dbReference>
<dbReference type="PATRIC" id="fig|766140.3.peg.96"/>
<name>I6F3D4_SHIBO</name>
<keyword evidence="1" id="KW-0732">Signal</keyword>
<comment type="caution">
    <text evidence="3">The sequence shown here is derived from an EMBL/GenBank/DDBJ whole genome shotgun (WGS) entry which is preliminary data.</text>
</comment>
<dbReference type="RefSeq" id="WP_000518341.1">
    <property type="nucleotide sequence ID" value="NZ_AKNB01000073.1"/>
</dbReference>
<dbReference type="AlphaFoldDB" id="I6F3D4"/>
<evidence type="ECO:0000313" key="4">
    <source>
        <dbReference type="Proteomes" id="UP000004199"/>
    </source>
</evidence>
<accession>I6F3D4</accession>
<dbReference type="InterPro" id="IPR027385">
    <property type="entry name" value="Beta-barrel_OMP"/>
</dbReference>
<dbReference type="Pfam" id="PF13505">
    <property type="entry name" value="OMP_b-brl"/>
    <property type="match status" value="1"/>
</dbReference>
<evidence type="ECO:0000259" key="2">
    <source>
        <dbReference type="Pfam" id="PF13505"/>
    </source>
</evidence>
<feature type="domain" description="Outer membrane protein beta-barrel" evidence="2">
    <location>
        <begin position="16"/>
        <end position="99"/>
    </location>
</feature>
<sequence length="99" mass="11009">AGLGYARVHHKTSYIYTDNSPAGSEVYSTSASKYENNLAWSLGVGVKYDVTQDFSLDLSYRYLDAGDSTLTYKDEDGAKYKSSVDVRSNEFMLGATYNF</sequence>
<protein>
    <submittedName>
        <fullName evidence="3">Tia invasion determinant domain protein</fullName>
    </submittedName>
</protein>